<feature type="compositionally biased region" description="Basic residues" evidence="1">
    <location>
        <begin position="283"/>
        <end position="298"/>
    </location>
</feature>
<organism evidence="2 3">
    <name type="scientific">Recurvomyces mirabilis</name>
    <dbReference type="NCBI Taxonomy" id="574656"/>
    <lineage>
        <taxon>Eukaryota</taxon>
        <taxon>Fungi</taxon>
        <taxon>Dikarya</taxon>
        <taxon>Ascomycota</taxon>
        <taxon>Pezizomycotina</taxon>
        <taxon>Dothideomycetes</taxon>
        <taxon>Dothideomycetidae</taxon>
        <taxon>Mycosphaerellales</taxon>
        <taxon>Teratosphaeriaceae</taxon>
        <taxon>Recurvomyces</taxon>
    </lineage>
</organism>
<proteinExistence type="predicted"/>
<name>A0AAE1C0J0_9PEZI</name>
<feature type="region of interest" description="Disordered" evidence="1">
    <location>
        <begin position="213"/>
        <end position="327"/>
    </location>
</feature>
<accession>A0AAE1C0J0</accession>
<protein>
    <submittedName>
        <fullName evidence="2">Uncharacterized protein</fullName>
    </submittedName>
</protein>
<dbReference type="Proteomes" id="UP001274830">
    <property type="component" value="Unassembled WGS sequence"/>
</dbReference>
<feature type="region of interest" description="Disordered" evidence="1">
    <location>
        <begin position="434"/>
        <end position="454"/>
    </location>
</feature>
<evidence type="ECO:0000313" key="2">
    <source>
        <dbReference type="EMBL" id="KAK3673930.1"/>
    </source>
</evidence>
<feature type="compositionally biased region" description="Polar residues" evidence="1">
    <location>
        <begin position="259"/>
        <end position="281"/>
    </location>
</feature>
<feature type="compositionally biased region" description="Basic and acidic residues" evidence="1">
    <location>
        <begin position="44"/>
        <end position="57"/>
    </location>
</feature>
<comment type="caution">
    <text evidence="2">The sequence shown here is derived from an EMBL/GenBank/DDBJ whole genome shotgun (WGS) entry which is preliminary data.</text>
</comment>
<dbReference type="AlphaFoldDB" id="A0AAE1C0J0"/>
<dbReference type="PANTHER" id="PTHR42106:SF1">
    <property type="match status" value="1"/>
</dbReference>
<feature type="compositionally biased region" description="Polar residues" evidence="1">
    <location>
        <begin position="19"/>
        <end position="29"/>
    </location>
</feature>
<feature type="compositionally biased region" description="Polar residues" evidence="1">
    <location>
        <begin position="606"/>
        <end position="622"/>
    </location>
</feature>
<evidence type="ECO:0000313" key="3">
    <source>
        <dbReference type="Proteomes" id="UP001274830"/>
    </source>
</evidence>
<feature type="region of interest" description="Disordered" evidence="1">
    <location>
        <begin position="354"/>
        <end position="374"/>
    </location>
</feature>
<evidence type="ECO:0000256" key="1">
    <source>
        <dbReference type="SAM" id="MobiDB-lite"/>
    </source>
</evidence>
<feature type="compositionally biased region" description="Polar residues" evidence="1">
    <location>
        <begin position="236"/>
        <end position="250"/>
    </location>
</feature>
<dbReference type="PANTHER" id="PTHR42106">
    <property type="entry name" value="CHROMOSOME 10, WHOLE GENOME SHOTGUN SEQUENCE"/>
    <property type="match status" value="1"/>
</dbReference>
<feature type="region of interest" description="Disordered" evidence="1">
    <location>
        <begin position="1"/>
        <end position="71"/>
    </location>
</feature>
<gene>
    <name evidence="2" type="ORF">LTR78_006132</name>
</gene>
<feature type="region of interest" description="Disordered" evidence="1">
    <location>
        <begin position="500"/>
        <end position="573"/>
    </location>
</feature>
<feature type="compositionally biased region" description="Low complexity" evidence="1">
    <location>
        <begin position="548"/>
        <end position="566"/>
    </location>
</feature>
<feature type="region of interest" description="Disordered" evidence="1">
    <location>
        <begin position="589"/>
        <end position="669"/>
    </location>
</feature>
<feature type="compositionally biased region" description="Low complexity" evidence="1">
    <location>
        <begin position="640"/>
        <end position="655"/>
    </location>
</feature>
<sequence length="701" mass="74263">MDKIMASANDSVSPLEGGTASTPSKSRSLSDPPAQAPLQPSPTFRERARQGSKDDHAVPTTPASKLSLSGIRRPDFLARGLSLQMPARLDMPSPAHFQRPAVPLSPKLDEKDIYMQSEKLNASPATSLPRHSRGLDFSRASTNLHHSTVAEVNSPDSSPVITHKGVPIPLRKRSMSSMMLDSPGVSGLGSAPWSSLALGRSTVSSSVGSVNMMASESESSDSDGDASMGGEDQEDSIFTTPQVHKIQNPTAPTPFTGPLTPSGSATWGTGSNFSPAQSSLMKTIRRTRLNKTGKKSRKSSSSASNSGYSSIASPRATSPPPMRSIEGSGYNGGYFPWQANAARSRRESLALGTDGLQLSSGNDSGDEASLTAPSTPGVIRRAVTRRGNLLPKTKGFARIRAALLEEAAPVDTEIRRESETIKQVRERDNSIPDLDLAHDVRPGTGTAASSPTMLPAVPESAQEDFGQDLDSDLPTAGRGLGMNFATHASRNGGGLNYWNRFDPSMRTPPPPAFRHQSSSAMSDINMDSPAPAVSNNPNDIFWRRPRARSSASDASDAFPLPSSSALNGTTTNHTMNDDVVLRKFKRRREDDSDIATIKRRAVSPGLSAQNSPVLTHSPSQRASGDLWGQPPERKAGGQGSSESSSQQSQQQQQQQISNVRSNNGGAAAGVAGANVLPAQGRKLGMQGMVDTNDGLMKMSIE</sequence>
<keyword evidence="3" id="KW-1185">Reference proteome</keyword>
<reference evidence="2" key="1">
    <citation type="submission" date="2023-07" db="EMBL/GenBank/DDBJ databases">
        <title>Black Yeasts Isolated from many extreme environments.</title>
        <authorList>
            <person name="Coleine C."/>
            <person name="Stajich J.E."/>
            <person name="Selbmann L."/>
        </authorList>
    </citation>
    <scope>NUCLEOTIDE SEQUENCE</scope>
    <source>
        <strain evidence="2">CCFEE 5485</strain>
    </source>
</reference>
<feature type="compositionally biased region" description="Low complexity" evidence="1">
    <location>
        <begin position="299"/>
        <end position="313"/>
    </location>
</feature>
<dbReference type="EMBL" id="JAUTXT010000022">
    <property type="protein sequence ID" value="KAK3673930.1"/>
    <property type="molecule type" value="Genomic_DNA"/>
</dbReference>